<feature type="region of interest" description="Disordered" evidence="6">
    <location>
        <begin position="243"/>
        <end position="285"/>
    </location>
</feature>
<feature type="region of interest" description="Disordered" evidence="6">
    <location>
        <begin position="858"/>
        <end position="922"/>
    </location>
</feature>
<feature type="compositionally biased region" description="Low complexity" evidence="6">
    <location>
        <begin position="522"/>
        <end position="553"/>
    </location>
</feature>
<dbReference type="Proteomes" id="UP000823941">
    <property type="component" value="Chromosome 17"/>
</dbReference>
<keyword evidence="5" id="KW-0325">Glycoprotein</keyword>
<evidence type="ECO:0000256" key="6">
    <source>
        <dbReference type="SAM" id="MobiDB-lite"/>
    </source>
</evidence>
<dbReference type="PANTHER" id="PTHR23301:SF110">
    <property type="entry name" value="LD43683P-RELATED"/>
    <property type="match status" value="1"/>
</dbReference>
<keyword evidence="3" id="KW-0677">Repeat</keyword>
<feature type="compositionally biased region" description="Polar residues" evidence="6">
    <location>
        <begin position="1015"/>
        <end position="1024"/>
    </location>
</feature>
<dbReference type="PANTHER" id="PTHR23301">
    <property type="entry name" value="CHITIN BINDING PERITROPHIN-A"/>
    <property type="match status" value="1"/>
</dbReference>
<feature type="compositionally biased region" description="Low complexity" evidence="6">
    <location>
        <begin position="1233"/>
        <end position="1248"/>
    </location>
</feature>
<feature type="domain" description="Chitin-binding type-2" evidence="8">
    <location>
        <begin position="414"/>
        <end position="474"/>
    </location>
</feature>
<feature type="domain" description="Chitin-binding type-2" evidence="8">
    <location>
        <begin position="557"/>
        <end position="617"/>
    </location>
</feature>
<name>A0ABQ7QBN5_PLUXY</name>
<evidence type="ECO:0000256" key="3">
    <source>
        <dbReference type="ARBA" id="ARBA00022737"/>
    </source>
</evidence>
<feature type="compositionally biased region" description="Polar residues" evidence="6">
    <location>
        <begin position="404"/>
        <end position="422"/>
    </location>
</feature>
<sequence length="1861" mass="203089">MRLPVLACSLLLLTTVAVDCSDNGSMEARGPRVTGRIVKLYSGSRPDPVVCSDEGFLADPANCAVFYRCVRAAHGKYTVFRYQCGPGTIYDPETTVCNHPKNTKRSECFGAPDALSEPKPNEENEIEFINSQELPSPIKINLPAYESQRLQSTSSSANTWMTPAKSSTQVMFTQATTNSPQYVTQKSTQSGDACISDGFMGDSQNCRTFYRCVANGRGGYIRYEFSCSDTTVWDDDLQTCNHPSSVKRSRCGGNDNYDAKKSTTPPRSETMPVTQSTKESSEPSVIQEQLQVNYGSKVSQLQIQINNGTNGLVQNQTQVNYGDKVNQTQKQENYGSRNKQSQKLISNGSAVSQVQAQINHGNNVIQSQTQIDHTKQVSQTQTQSYGSDDDDSSYGQDHEKETHVTQSPQSNSSNKQCTSSGFMSDPDDCRKFYRCVDNGKGGYTKFEFTCGEGTVWDQSIEGCNHAWAVKKCGQSETATAPPSSSPASSSTTVAQTTQHPHTTPEQETTDDSDDTDTGYGNQTPEPTSSSRPSTTTTTTQVQTTNSQVSTDSQTSDKTECQSNGFMGDQQDCKKFYRCVDNGNGGYTKYEFSCGEGTVWDPEIESCNHAWAVKKCGGSSTTDNKVEMTTKAQTTAVPQETSGTESHMPQNDDEDTGYGQPEPTASSAIPTTTTTTTTTEQSNTPTHASNNCETSGFMGDKNDCKKFYRCVDDGKGGYIRYEFACGEGTVWDQSIEGCNHPWAVKSCGHSDGQSSEGPIDQQTSTSHSTDNPDHNPSTSHETTTSKVDSGTMAPEEATSTLKPSPSKDCQQEGFYGDQTDCKKFYRCVDNGNGGYTKYEFTCGEGTVWDQEIQGCNHPTSNRNCSSTQGVSSTITTDIPSKESDEMPTESTLKPTTAPSTSQTTSSEKPQPSTTKPSSGTCESEGFYGDPNDCKKFYRCVDDGKGGYTKYDFICGDGTAWDQEIQGCNHETETCKRNSPAETTETQTTQKTPDSTTETEKTTESGKPTTTTEKSDSATSNNGGTCTSDGFYANPNDCKKFYRCVSDGKGGFTKYDFACGEGTMWVQEIQACDHDNDVNSCSKQSVSTQPDSTSTTTQTQISSSTTSQPHTSESSTTSTSTTTIAQPDADEYQGESPASSGGECQSEGFYGNESDCTKFYRCVDNGNGGYTKYDFTCGEGTAWDSNIQTCNHISEVQGCNGQSQTQPAMQDEMSSTSEGTTTKASGSSTESSKPSDGTTSSGTESSTQSSKPANNDKCTEEGYYGNSQDCTKFYRCVDNGNGGYTKYDFDCGEGTIWDQDITACNHPRDVNNPSCKDGADSSSSSSSTTSSSSSESKDPSSTESTSGGGSSTTESSNQGSSNCSQDNTTKKPANKNVNCTKEGYYADPDDCKKFYRCVDWDGNGERFSVYHFDCGEGTIWDPSLDTCNHEDSVYPPRDCSGQSQGENMDKENTTTTESTTTTQGESSTTEKSTTTEQTTESTTQSATSEQTTTQETTTSEQTTTQQTTTSEQTTTQQSTTSEQTTTQQSTTSEQTTTQQSTTSEQTTTQQSTTSEQTTTQQSTTSEQTTTQQSTTSEQTTTEQPTTTQQTTEQATEQTTTQESTTSQQTTEQTTTQESTTSQQSTTEQTTTQSNEETTTQQSTTEQSTTESNQETTTQQDQTTTTESSESTTQQNNETSSEKQCPETEDDQYLYVCPTSFRRHPKYCNLFYQCTEDDDTHEVKIATFNCPNNTIYDDGKTQCVEESKADKKCDGQIAQRRRVKRLDAEMKQPMVVSSRQKMNCPAVGHFPFDKDDECSPSFLKCNKTKSGKLRGFVYRCPDNYMYWSVSRRCEQNYKIRHCKNSANDWSGRYEIPVERKNIAS</sequence>
<feature type="domain" description="Chitin-binding type-2" evidence="8">
    <location>
        <begin position="1374"/>
        <end position="1439"/>
    </location>
</feature>
<dbReference type="InterPro" id="IPR002557">
    <property type="entry name" value="Chitin-bd_dom"/>
</dbReference>
<evidence type="ECO:0000256" key="5">
    <source>
        <dbReference type="ARBA" id="ARBA00023180"/>
    </source>
</evidence>
<keyword evidence="4" id="KW-1015">Disulfide bond</keyword>
<feature type="region of interest" description="Disordered" evidence="6">
    <location>
        <begin position="1197"/>
        <end position="1255"/>
    </location>
</feature>
<protein>
    <recommendedName>
        <fullName evidence="8">Chitin-binding type-2 domain-containing protein</fullName>
    </recommendedName>
</protein>
<feature type="signal peptide" evidence="7">
    <location>
        <begin position="1"/>
        <end position="20"/>
    </location>
</feature>
<feature type="chain" id="PRO_5045166237" description="Chitin-binding type-2 domain-containing protein" evidence="7">
    <location>
        <begin position="21"/>
        <end position="1861"/>
    </location>
</feature>
<feature type="domain" description="Chitin-binding type-2" evidence="8">
    <location>
        <begin position="1253"/>
        <end position="1315"/>
    </location>
</feature>
<feature type="compositionally biased region" description="Polar residues" evidence="6">
    <location>
        <begin position="906"/>
        <end position="920"/>
    </location>
</feature>
<feature type="compositionally biased region" description="Low complexity" evidence="6">
    <location>
        <begin position="1082"/>
        <end position="1121"/>
    </location>
</feature>
<feature type="region of interest" description="Disordered" evidence="6">
    <location>
        <begin position="1312"/>
        <end position="1377"/>
    </location>
</feature>
<accession>A0ABQ7QBN5</accession>
<dbReference type="PROSITE" id="PS50940">
    <property type="entry name" value="CHIT_BIND_II"/>
    <property type="match status" value="13"/>
</dbReference>
<feature type="region of interest" description="Disordered" evidence="6">
    <location>
        <begin position="1078"/>
        <end position="1121"/>
    </location>
</feature>
<feature type="compositionally biased region" description="Acidic residues" evidence="6">
    <location>
        <begin position="507"/>
        <end position="516"/>
    </location>
</feature>
<feature type="region of interest" description="Disordered" evidence="6">
    <location>
        <begin position="476"/>
        <end position="564"/>
    </location>
</feature>
<dbReference type="Gene3D" id="2.170.140.10">
    <property type="entry name" value="Chitin binding domain"/>
    <property type="match status" value="11"/>
</dbReference>
<keyword evidence="2 7" id="KW-0732">Signal</keyword>
<feature type="domain" description="Chitin-binding type-2" evidence="8">
    <location>
        <begin position="917"/>
        <end position="975"/>
    </location>
</feature>
<organism evidence="9 10">
    <name type="scientific">Plutella xylostella</name>
    <name type="common">Diamondback moth</name>
    <name type="synonym">Plutella maculipennis</name>
    <dbReference type="NCBI Taxonomy" id="51655"/>
    <lineage>
        <taxon>Eukaryota</taxon>
        <taxon>Metazoa</taxon>
        <taxon>Ecdysozoa</taxon>
        <taxon>Arthropoda</taxon>
        <taxon>Hexapoda</taxon>
        <taxon>Insecta</taxon>
        <taxon>Pterygota</taxon>
        <taxon>Neoptera</taxon>
        <taxon>Endopterygota</taxon>
        <taxon>Lepidoptera</taxon>
        <taxon>Glossata</taxon>
        <taxon>Ditrysia</taxon>
        <taxon>Yponomeutoidea</taxon>
        <taxon>Plutellidae</taxon>
        <taxon>Plutella</taxon>
    </lineage>
</organism>
<reference evidence="9 10" key="1">
    <citation type="submission" date="2021-06" db="EMBL/GenBank/DDBJ databases">
        <title>A haploid diamondback moth (Plutella xylostella L.) genome assembly resolves 31 chromosomes and identifies a diamide resistance mutation.</title>
        <authorList>
            <person name="Ward C.M."/>
            <person name="Perry K.D."/>
            <person name="Baker G."/>
            <person name="Powis K."/>
            <person name="Heckel D.G."/>
            <person name="Baxter S.W."/>
        </authorList>
    </citation>
    <scope>NUCLEOTIDE SEQUENCE [LARGE SCALE GENOMIC DNA]</scope>
    <source>
        <strain evidence="9 10">LV</strain>
        <tissue evidence="9">Single pupa</tissue>
    </source>
</reference>
<feature type="region of interest" description="Disordered" evidence="6">
    <location>
        <begin position="371"/>
        <end position="422"/>
    </location>
</feature>
<keyword evidence="1" id="KW-0147">Chitin-binding</keyword>
<dbReference type="InterPro" id="IPR036508">
    <property type="entry name" value="Chitin-bd_dom_sf"/>
</dbReference>
<dbReference type="SUPFAM" id="SSF57625">
    <property type="entry name" value="Invertebrate chitin-binding proteins"/>
    <property type="match status" value="11"/>
</dbReference>
<feature type="domain" description="Chitin-binding type-2" evidence="8">
    <location>
        <begin position="1691"/>
        <end position="1752"/>
    </location>
</feature>
<feature type="compositionally biased region" description="Low complexity" evidence="6">
    <location>
        <begin position="893"/>
        <end position="905"/>
    </location>
</feature>
<evidence type="ECO:0000256" key="7">
    <source>
        <dbReference type="SAM" id="SignalP"/>
    </source>
</evidence>
<feature type="domain" description="Chitin-binding type-2" evidence="8">
    <location>
        <begin position="1778"/>
        <end position="1841"/>
    </location>
</feature>
<proteinExistence type="predicted"/>
<evidence type="ECO:0000313" key="10">
    <source>
        <dbReference type="Proteomes" id="UP000823941"/>
    </source>
</evidence>
<feature type="region of interest" description="Disordered" evidence="6">
    <location>
        <begin position="746"/>
        <end position="809"/>
    </location>
</feature>
<comment type="caution">
    <text evidence="9">The sequence shown here is derived from an EMBL/GenBank/DDBJ whole genome shotgun (WGS) entry which is preliminary data.</text>
</comment>
<dbReference type="Pfam" id="PF01607">
    <property type="entry name" value="CBM_14"/>
    <property type="match status" value="11"/>
</dbReference>
<dbReference type="SMART" id="SM00494">
    <property type="entry name" value="ChtBD2"/>
    <property type="match status" value="13"/>
</dbReference>
<feature type="domain" description="Chitin-binding type-2" evidence="8">
    <location>
        <begin position="688"/>
        <end position="748"/>
    </location>
</feature>
<feature type="region of interest" description="Disordered" evidence="6">
    <location>
        <begin position="971"/>
        <end position="1024"/>
    </location>
</feature>
<evidence type="ECO:0000256" key="4">
    <source>
        <dbReference type="ARBA" id="ARBA00023157"/>
    </source>
</evidence>
<feature type="region of interest" description="Disordered" evidence="6">
    <location>
        <begin position="1433"/>
        <end position="1684"/>
    </location>
</feature>
<feature type="domain" description="Chitin-binding type-2" evidence="8">
    <location>
        <begin position="48"/>
        <end position="110"/>
    </location>
</feature>
<feature type="domain" description="Chitin-binding type-2" evidence="8">
    <location>
        <begin position="191"/>
        <end position="253"/>
    </location>
</feature>
<feature type="compositionally biased region" description="Low complexity" evidence="6">
    <location>
        <begin position="980"/>
        <end position="994"/>
    </location>
</feature>
<feature type="domain" description="Chitin-binding type-2" evidence="8">
    <location>
        <begin position="1021"/>
        <end position="1081"/>
    </location>
</feature>
<dbReference type="InterPro" id="IPR051940">
    <property type="entry name" value="Chitin_bind-dev_reg"/>
</dbReference>
<feature type="compositionally biased region" description="Polar residues" evidence="6">
    <location>
        <begin position="1361"/>
        <end position="1377"/>
    </location>
</feature>
<feature type="compositionally biased region" description="Polar residues" evidence="6">
    <location>
        <begin position="858"/>
        <end position="877"/>
    </location>
</feature>
<feature type="compositionally biased region" description="Low complexity" evidence="6">
    <location>
        <begin position="476"/>
        <end position="506"/>
    </location>
</feature>
<feature type="domain" description="Chitin-binding type-2" evidence="8">
    <location>
        <begin position="805"/>
        <end position="865"/>
    </location>
</feature>
<feature type="compositionally biased region" description="Polar residues" evidence="6">
    <location>
        <begin position="679"/>
        <end position="693"/>
    </location>
</feature>
<gene>
    <name evidence="9" type="ORF">JYU34_012583</name>
</gene>
<feature type="region of interest" description="Disordered" evidence="6">
    <location>
        <begin position="632"/>
        <end position="694"/>
    </location>
</feature>
<feature type="compositionally biased region" description="Polar residues" evidence="6">
    <location>
        <begin position="1197"/>
        <end position="1232"/>
    </location>
</feature>
<feature type="compositionally biased region" description="Polar residues" evidence="6">
    <location>
        <begin position="262"/>
        <end position="285"/>
    </location>
</feature>
<evidence type="ECO:0000313" key="9">
    <source>
        <dbReference type="EMBL" id="KAG7302636.1"/>
    </source>
</evidence>
<evidence type="ECO:0000256" key="1">
    <source>
        <dbReference type="ARBA" id="ARBA00022669"/>
    </source>
</evidence>
<feature type="compositionally biased region" description="Low complexity" evidence="6">
    <location>
        <begin position="1319"/>
        <end position="1332"/>
    </location>
</feature>
<evidence type="ECO:0000259" key="8">
    <source>
        <dbReference type="PROSITE" id="PS50940"/>
    </source>
</evidence>
<feature type="region of interest" description="Disordered" evidence="6">
    <location>
        <begin position="329"/>
        <end position="348"/>
    </location>
</feature>
<feature type="domain" description="Chitin-binding type-2" evidence="8">
    <location>
        <begin position="1139"/>
        <end position="1199"/>
    </location>
</feature>
<keyword evidence="10" id="KW-1185">Reference proteome</keyword>
<feature type="compositionally biased region" description="Low complexity" evidence="6">
    <location>
        <begin position="1339"/>
        <end position="1360"/>
    </location>
</feature>
<dbReference type="EMBL" id="JAHIBW010000017">
    <property type="protein sequence ID" value="KAG7302636.1"/>
    <property type="molecule type" value="Genomic_DNA"/>
</dbReference>
<feature type="compositionally biased region" description="Low complexity" evidence="6">
    <location>
        <begin position="1451"/>
        <end position="1676"/>
    </location>
</feature>
<feature type="compositionally biased region" description="Polar residues" evidence="6">
    <location>
        <begin position="750"/>
        <end position="787"/>
    </location>
</feature>
<feature type="compositionally biased region" description="Polar residues" evidence="6">
    <location>
        <begin position="632"/>
        <end position="648"/>
    </location>
</feature>
<evidence type="ECO:0000256" key="2">
    <source>
        <dbReference type="ARBA" id="ARBA00022729"/>
    </source>
</evidence>